<dbReference type="HOGENOM" id="CLU_2426671_0_0_1"/>
<sequence length="91" mass="10145">MGPTSSGPSHSANVLIAPTSKRCRSRLYSEERVQDDEGSRLRRSHSYFLPLTGIGHQMLATRLSMLHFSFMLAIHASAQCTCSKLRNIDHS</sequence>
<dbReference type="KEGG" id="bcom:BAUCODRAFT_331102"/>
<evidence type="ECO:0000313" key="2">
    <source>
        <dbReference type="Proteomes" id="UP000011761"/>
    </source>
</evidence>
<evidence type="ECO:0000313" key="1">
    <source>
        <dbReference type="EMBL" id="EMC90900.1"/>
    </source>
</evidence>
<protein>
    <submittedName>
        <fullName evidence="1">Uncharacterized protein</fullName>
    </submittedName>
</protein>
<dbReference type="Proteomes" id="UP000011761">
    <property type="component" value="Unassembled WGS sequence"/>
</dbReference>
<name>M2MXB9_BAUPA</name>
<reference evidence="1 2" key="1">
    <citation type="journal article" date="2012" name="PLoS Pathog.">
        <title>Diverse lifestyles and strategies of plant pathogenesis encoded in the genomes of eighteen Dothideomycetes fungi.</title>
        <authorList>
            <person name="Ohm R.A."/>
            <person name="Feau N."/>
            <person name="Henrissat B."/>
            <person name="Schoch C.L."/>
            <person name="Horwitz B.A."/>
            <person name="Barry K.W."/>
            <person name="Condon B.J."/>
            <person name="Copeland A.C."/>
            <person name="Dhillon B."/>
            <person name="Glaser F."/>
            <person name="Hesse C.N."/>
            <person name="Kosti I."/>
            <person name="LaButti K."/>
            <person name="Lindquist E.A."/>
            <person name="Lucas S."/>
            <person name="Salamov A.A."/>
            <person name="Bradshaw R.E."/>
            <person name="Ciuffetti L."/>
            <person name="Hamelin R.C."/>
            <person name="Kema G.H.J."/>
            <person name="Lawrence C."/>
            <person name="Scott J.A."/>
            <person name="Spatafora J.W."/>
            <person name="Turgeon B.G."/>
            <person name="de Wit P.J.G.M."/>
            <person name="Zhong S."/>
            <person name="Goodwin S.B."/>
            <person name="Grigoriev I.V."/>
        </authorList>
    </citation>
    <scope>NUCLEOTIDE SEQUENCE [LARGE SCALE GENOMIC DNA]</scope>
    <source>
        <strain evidence="1 2">UAMH 10762</strain>
    </source>
</reference>
<proteinExistence type="predicted"/>
<gene>
    <name evidence="1" type="ORF">BAUCODRAFT_331102</name>
</gene>
<dbReference type="GeneID" id="19111965"/>
<organism evidence="1 2">
    <name type="scientific">Baudoinia panamericana (strain UAMH 10762)</name>
    <name type="common">Angels' share fungus</name>
    <name type="synonym">Baudoinia compniacensis (strain UAMH 10762)</name>
    <dbReference type="NCBI Taxonomy" id="717646"/>
    <lineage>
        <taxon>Eukaryota</taxon>
        <taxon>Fungi</taxon>
        <taxon>Dikarya</taxon>
        <taxon>Ascomycota</taxon>
        <taxon>Pezizomycotina</taxon>
        <taxon>Dothideomycetes</taxon>
        <taxon>Dothideomycetidae</taxon>
        <taxon>Mycosphaerellales</taxon>
        <taxon>Teratosphaeriaceae</taxon>
        <taxon>Baudoinia</taxon>
    </lineage>
</organism>
<dbReference type="AlphaFoldDB" id="M2MXB9"/>
<dbReference type="RefSeq" id="XP_007681840.1">
    <property type="nucleotide sequence ID" value="XM_007683650.1"/>
</dbReference>
<keyword evidence="2" id="KW-1185">Reference proteome</keyword>
<accession>M2MXB9</accession>
<dbReference type="EMBL" id="KB445565">
    <property type="protein sequence ID" value="EMC90900.1"/>
    <property type="molecule type" value="Genomic_DNA"/>
</dbReference>